<sequence>MVSPGSGYRDGILPGLIGYLLTGWNGQNRLSGALMLGTPWV</sequence>
<accession>A0A0W8F416</accession>
<comment type="caution">
    <text evidence="1">The sequence shown here is derived from an EMBL/GenBank/DDBJ whole genome shotgun (WGS) entry which is preliminary data.</text>
</comment>
<name>A0A0W8F416_9ZZZZ</name>
<dbReference type="EMBL" id="LNQE01001544">
    <property type="protein sequence ID" value="KUG15632.1"/>
    <property type="molecule type" value="Genomic_DNA"/>
</dbReference>
<dbReference type="AlphaFoldDB" id="A0A0W8F416"/>
<gene>
    <name evidence="1" type="ORF">ASZ90_014709</name>
</gene>
<evidence type="ECO:0000313" key="1">
    <source>
        <dbReference type="EMBL" id="KUG15632.1"/>
    </source>
</evidence>
<proteinExistence type="predicted"/>
<organism evidence="1">
    <name type="scientific">hydrocarbon metagenome</name>
    <dbReference type="NCBI Taxonomy" id="938273"/>
    <lineage>
        <taxon>unclassified sequences</taxon>
        <taxon>metagenomes</taxon>
        <taxon>ecological metagenomes</taxon>
    </lineage>
</organism>
<reference evidence="1" key="1">
    <citation type="journal article" date="2015" name="Proc. Natl. Acad. Sci. U.S.A.">
        <title>Networks of energetic and metabolic interactions define dynamics in microbial communities.</title>
        <authorList>
            <person name="Embree M."/>
            <person name="Liu J.K."/>
            <person name="Al-Bassam M.M."/>
            <person name="Zengler K."/>
        </authorList>
    </citation>
    <scope>NUCLEOTIDE SEQUENCE</scope>
</reference>
<protein>
    <submittedName>
        <fullName evidence="1">Uncharacterized protein</fullName>
    </submittedName>
</protein>